<dbReference type="GO" id="GO:0000156">
    <property type="term" value="F:phosphorelay response regulator activity"/>
    <property type="evidence" value="ECO:0007669"/>
    <property type="project" value="InterPro"/>
</dbReference>
<gene>
    <name evidence="4" type="ORF">FYJ79_09015</name>
</gene>
<reference evidence="4 5" key="1">
    <citation type="submission" date="2019-08" db="EMBL/GenBank/DDBJ databases">
        <title>In-depth cultivation of the pig gut microbiome towards novel bacterial diversity and tailored functional studies.</title>
        <authorList>
            <person name="Wylensek D."/>
            <person name="Hitch T.C.A."/>
            <person name="Clavel T."/>
        </authorList>
    </citation>
    <scope>NUCLEOTIDE SEQUENCE [LARGE SCALE GENOMIC DNA]</scope>
    <source>
        <strain evidence="4 5">CA-Schmier-601-WT-3</strain>
    </source>
</reference>
<evidence type="ECO:0000256" key="1">
    <source>
        <dbReference type="PROSITE-ProRule" id="PRU00169"/>
    </source>
</evidence>
<dbReference type="InterPro" id="IPR007492">
    <property type="entry name" value="LytTR_DNA-bd_dom"/>
</dbReference>
<dbReference type="PANTHER" id="PTHR37299:SF1">
    <property type="entry name" value="STAGE 0 SPORULATION PROTEIN A HOMOLOG"/>
    <property type="match status" value="1"/>
</dbReference>
<dbReference type="InterPro" id="IPR011006">
    <property type="entry name" value="CheY-like_superfamily"/>
</dbReference>
<dbReference type="Gene3D" id="2.40.50.1020">
    <property type="entry name" value="LytTr DNA-binding domain"/>
    <property type="match status" value="1"/>
</dbReference>
<dbReference type="InterPro" id="IPR001789">
    <property type="entry name" value="Sig_transdc_resp-reg_receiver"/>
</dbReference>
<dbReference type="PANTHER" id="PTHR37299">
    <property type="entry name" value="TRANSCRIPTIONAL REGULATOR-RELATED"/>
    <property type="match status" value="1"/>
</dbReference>
<dbReference type="Gene3D" id="3.40.50.2300">
    <property type="match status" value="1"/>
</dbReference>
<feature type="domain" description="HTH LytTR-type" evidence="3">
    <location>
        <begin position="144"/>
        <end position="246"/>
    </location>
</feature>
<proteinExistence type="predicted"/>
<dbReference type="SUPFAM" id="SSF52172">
    <property type="entry name" value="CheY-like"/>
    <property type="match status" value="1"/>
</dbReference>
<evidence type="ECO:0000259" key="3">
    <source>
        <dbReference type="PROSITE" id="PS50930"/>
    </source>
</evidence>
<dbReference type="AlphaFoldDB" id="A0A844FUU2"/>
<organism evidence="4 5">
    <name type="scientific">Sharpea porci</name>
    <dbReference type="NCBI Taxonomy" id="2652286"/>
    <lineage>
        <taxon>Bacteria</taxon>
        <taxon>Bacillati</taxon>
        <taxon>Bacillota</taxon>
        <taxon>Erysipelotrichia</taxon>
        <taxon>Erysipelotrichales</taxon>
        <taxon>Coprobacillaceae</taxon>
        <taxon>Sharpea</taxon>
    </lineage>
</organism>
<dbReference type="Pfam" id="PF04397">
    <property type="entry name" value="LytTR"/>
    <property type="match status" value="1"/>
</dbReference>
<evidence type="ECO:0000313" key="4">
    <source>
        <dbReference type="EMBL" id="MST89707.1"/>
    </source>
</evidence>
<dbReference type="PROSITE" id="PS50110">
    <property type="entry name" value="RESPONSE_REGULATORY"/>
    <property type="match status" value="1"/>
</dbReference>
<dbReference type="EMBL" id="VUNM01000022">
    <property type="protein sequence ID" value="MST89707.1"/>
    <property type="molecule type" value="Genomic_DNA"/>
</dbReference>
<dbReference type="Proteomes" id="UP000442619">
    <property type="component" value="Unassembled WGS sequence"/>
</dbReference>
<feature type="domain" description="Response regulatory" evidence="2">
    <location>
        <begin position="21"/>
        <end position="135"/>
    </location>
</feature>
<dbReference type="InterPro" id="IPR046947">
    <property type="entry name" value="LytR-like"/>
</dbReference>
<protein>
    <submittedName>
        <fullName evidence="4">Response regulator transcription factor</fullName>
    </submittedName>
</protein>
<feature type="modified residue" description="4-aspartylphosphate" evidence="1">
    <location>
        <position position="72"/>
    </location>
</feature>
<dbReference type="CDD" id="cd00156">
    <property type="entry name" value="REC"/>
    <property type="match status" value="1"/>
</dbReference>
<dbReference type="SMART" id="SM00448">
    <property type="entry name" value="REC"/>
    <property type="match status" value="1"/>
</dbReference>
<dbReference type="GO" id="GO:0003677">
    <property type="term" value="F:DNA binding"/>
    <property type="evidence" value="ECO:0007669"/>
    <property type="project" value="InterPro"/>
</dbReference>
<dbReference type="PROSITE" id="PS50930">
    <property type="entry name" value="HTH_LYTTR"/>
    <property type="match status" value="1"/>
</dbReference>
<keyword evidence="5" id="KW-1185">Reference proteome</keyword>
<accession>A0A844FUU2</accession>
<evidence type="ECO:0000313" key="5">
    <source>
        <dbReference type="Proteomes" id="UP000442619"/>
    </source>
</evidence>
<dbReference type="SMART" id="SM00850">
    <property type="entry name" value="LytTR"/>
    <property type="match status" value="1"/>
</dbReference>
<sequence length="254" mass="29791">MRPTNIYQLFNHRIGSGNVLNIAICEDDQTEFQHLLSCMNESQVEFTYQYFMDGEDFIAQYYPGEYDLIFMDIYMKQSNGVDVVSKIRELDEQAIIAFITTSTEHFADGYRLHVNRYLVKPFSADDVKEVMLKAKKELALKPHIDVKCEGKMISLIECEISYIEQDGHYVYIHMVNEDQYKVLSKLDSFEKLLTLDSFYRCHQSYLVNLAHVSSFDKDNRLFVMKGGHDVYIRRPSIFEAKKALQAYLFRKSRS</sequence>
<name>A0A844FUU2_9FIRM</name>
<comment type="caution">
    <text evidence="4">The sequence shown here is derived from an EMBL/GenBank/DDBJ whole genome shotgun (WGS) entry which is preliminary data.</text>
</comment>
<keyword evidence="1" id="KW-0597">Phosphoprotein</keyword>
<evidence type="ECO:0000259" key="2">
    <source>
        <dbReference type="PROSITE" id="PS50110"/>
    </source>
</evidence>
<dbReference type="Pfam" id="PF00072">
    <property type="entry name" value="Response_reg"/>
    <property type="match status" value="1"/>
</dbReference>